<name>A0ABT2VVS0_9ALTE</name>
<dbReference type="EMBL" id="JAOTJC010000013">
    <property type="protein sequence ID" value="MCU7555944.1"/>
    <property type="molecule type" value="Genomic_DNA"/>
</dbReference>
<keyword evidence="2" id="KW-1185">Reference proteome</keyword>
<evidence type="ECO:0000313" key="1">
    <source>
        <dbReference type="EMBL" id="MCU7555944.1"/>
    </source>
</evidence>
<dbReference type="Pfam" id="PF08891">
    <property type="entry name" value="YfcL"/>
    <property type="match status" value="1"/>
</dbReference>
<gene>
    <name evidence="1" type="ORF">OCL06_15245</name>
</gene>
<comment type="caution">
    <text evidence="1">The sequence shown here is derived from an EMBL/GenBank/DDBJ whole genome shotgun (WGS) entry which is preliminary data.</text>
</comment>
<evidence type="ECO:0000313" key="2">
    <source>
        <dbReference type="Proteomes" id="UP001209257"/>
    </source>
</evidence>
<reference evidence="2" key="1">
    <citation type="submission" date="2023-07" db="EMBL/GenBank/DDBJ databases">
        <title>Study on multiphase classification of strain Alteromonas salexigens isolated from the Yellow Sea.</title>
        <authorList>
            <person name="Sun L."/>
        </authorList>
    </citation>
    <scope>NUCLEOTIDE SEQUENCE [LARGE SCALE GENOMIC DNA]</scope>
    <source>
        <strain evidence="2">ASW11-19</strain>
    </source>
</reference>
<dbReference type="InterPro" id="IPR014987">
    <property type="entry name" value="UPF_YfcL"/>
</dbReference>
<sequence length="101" mass="11028">MLPPAAASDDFVGKVHNIEQSLDDVVNHGSDDELFVASYLQGHFAVISKQLEMQADATLDKLDAAMQDSLDAAFANRELEPDDQQAVAALWARLRATNTEQ</sequence>
<protein>
    <submittedName>
        <fullName evidence="1">YfcL family protein</fullName>
    </submittedName>
</protein>
<organism evidence="1 2">
    <name type="scientific">Alteromonas salexigens</name>
    <dbReference type="NCBI Taxonomy" id="2982530"/>
    <lineage>
        <taxon>Bacteria</taxon>
        <taxon>Pseudomonadati</taxon>
        <taxon>Pseudomonadota</taxon>
        <taxon>Gammaproteobacteria</taxon>
        <taxon>Alteromonadales</taxon>
        <taxon>Alteromonadaceae</taxon>
        <taxon>Alteromonas/Salinimonas group</taxon>
        <taxon>Alteromonas</taxon>
    </lineage>
</organism>
<accession>A0ABT2VVS0</accession>
<proteinExistence type="predicted"/>
<dbReference type="Proteomes" id="UP001209257">
    <property type="component" value="Unassembled WGS sequence"/>
</dbReference>
<dbReference type="RefSeq" id="WP_262996110.1">
    <property type="nucleotide sequence ID" value="NZ_JAOTJC010000013.1"/>
</dbReference>